<dbReference type="Pfam" id="PF02653">
    <property type="entry name" value="BPD_transp_2"/>
    <property type="match status" value="1"/>
</dbReference>
<evidence type="ECO:0000256" key="4">
    <source>
        <dbReference type="ARBA" id="ARBA00022989"/>
    </source>
</evidence>
<proteinExistence type="predicted"/>
<evidence type="ECO:0000256" key="6">
    <source>
        <dbReference type="SAM" id="Phobius"/>
    </source>
</evidence>
<keyword evidence="4 6" id="KW-1133">Transmembrane helix</keyword>
<comment type="subcellular location">
    <subcellularLocation>
        <location evidence="1">Cell membrane</location>
        <topology evidence="1">Multi-pass membrane protein</topology>
    </subcellularLocation>
</comment>
<evidence type="ECO:0000256" key="2">
    <source>
        <dbReference type="ARBA" id="ARBA00022475"/>
    </source>
</evidence>
<feature type="transmembrane region" description="Helical" evidence="6">
    <location>
        <begin position="61"/>
        <end position="85"/>
    </location>
</feature>
<evidence type="ECO:0000313" key="7">
    <source>
        <dbReference type="EMBL" id="ALS56178.1"/>
    </source>
</evidence>
<accession>A0A0U2IWP5</accession>
<evidence type="ECO:0000256" key="5">
    <source>
        <dbReference type="ARBA" id="ARBA00023136"/>
    </source>
</evidence>
<dbReference type="GO" id="GO:0005886">
    <property type="term" value="C:plasma membrane"/>
    <property type="evidence" value="ECO:0007669"/>
    <property type="project" value="UniProtKB-SubCell"/>
</dbReference>
<feature type="transmembrane region" description="Helical" evidence="6">
    <location>
        <begin position="35"/>
        <end position="55"/>
    </location>
</feature>
<feature type="transmembrane region" description="Helical" evidence="6">
    <location>
        <begin position="6"/>
        <end position="28"/>
    </location>
</feature>
<protein>
    <submittedName>
        <fullName evidence="7">Putative ABC transporter permease</fullName>
    </submittedName>
</protein>
<dbReference type="AlphaFoldDB" id="A0A0U2IWP5"/>
<keyword evidence="5 6" id="KW-0472">Membrane</keyword>
<dbReference type="EMBL" id="KT201089">
    <property type="protein sequence ID" value="ALS56178.1"/>
    <property type="molecule type" value="Genomic_DNA"/>
</dbReference>
<organism evidence="7">
    <name type="scientific">uncultured bacterium EIL26B11</name>
    <dbReference type="NCBI Taxonomy" id="1768201"/>
    <lineage>
        <taxon>Bacteria</taxon>
        <taxon>environmental samples</taxon>
    </lineage>
</organism>
<feature type="transmembrane region" description="Helical" evidence="6">
    <location>
        <begin position="189"/>
        <end position="213"/>
    </location>
</feature>
<evidence type="ECO:0000256" key="1">
    <source>
        <dbReference type="ARBA" id="ARBA00004651"/>
    </source>
</evidence>
<dbReference type="CDD" id="cd06580">
    <property type="entry name" value="TM_PBP1_transp_TpRbsC_like"/>
    <property type="match status" value="1"/>
</dbReference>
<dbReference type="GO" id="GO:0022857">
    <property type="term" value="F:transmembrane transporter activity"/>
    <property type="evidence" value="ECO:0007669"/>
    <property type="project" value="InterPro"/>
</dbReference>
<feature type="transmembrane region" description="Helical" evidence="6">
    <location>
        <begin position="267"/>
        <end position="287"/>
    </location>
</feature>
<dbReference type="InterPro" id="IPR001851">
    <property type="entry name" value="ABC_transp_permease"/>
</dbReference>
<feature type="transmembrane region" description="Helical" evidence="6">
    <location>
        <begin position="133"/>
        <end position="158"/>
    </location>
</feature>
<keyword evidence="2" id="KW-1003">Cell membrane</keyword>
<reference evidence="7" key="1">
    <citation type="journal article" date="2016" name="ISME J.">
        <title>Functional metagenomic screen reveals new and diverse microbial rhodopsins.</title>
        <authorList>
            <person name="Pushkarev A."/>
            <person name="Beja O."/>
        </authorList>
    </citation>
    <scope>NUCLEOTIDE SEQUENCE</scope>
</reference>
<keyword evidence="3 6" id="KW-0812">Transmembrane</keyword>
<dbReference type="PANTHER" id="PTHR43370:SF2">
    <property type="entry name" value="ABC TRANSPORTER PERMEASE PROTEIN"/>
    <property type="match status" value="1"/>
</dbReference>
<sequence length="307" mass="32905">MIDIQLLGLLNATLQAATLLFVAALGELITEKSGILNLGVEGMISVGAVAGFMTAVNTNNIFLAVIVGVLSSSAFASIHAVVTVVLKQDQTVSGLILTILGLALSSLIGKNYVGKKLDTKLESLFSIDNPSNILQVLLSQNIIFYVAILLMIVVSYTLKNTMFGRRLEAIGEDSKAADSMGLNVTKTQFIATCLGGAFAGLSGVYLTLSYVPYWTDNMTAGRGWIALALVIFGGWKPYRTALGALLFGFLEALVPRLQTYGFELNPYIVKIAPYIITILILVLLTIYKGGKTGAPKNIGIPFFRENR</sequence>
<dbReference type="PANTHER" id="PTHR43370">
    <property type="entry name" value="SUGAR ABC TRANSPORTER INTEGRAL MEMBRANE PROTEIN-RELATED"/>
    <property type="match status" value="1"/>
</dbReference>
<name>A0A0U2IWP5_9BACT</name>
<evidence type="ECO:0000256" key="3">
    <source>
        <dbReference type="ARBA" id="ARBA00022692"/>
    </source>
</evidence>
<feature type="transmembrane region" description="Helical" evidence="6">
    <location>
        <begin position="219"/>
        <end position="235"/>
    </location>
</feature>
<feature type="transmembrane region" description="Helical" evidence="6">
    <location>
        <begin position="92"/>
        <end position="113"/>
    </location>
</feature>